<evidence type="ECO:0000256" key="7">
    <source>
        <dbReference type="ARBA" id="ARBA00022989"/>
    </source>
</evidence>
<dbReference type="SMART" id="SM00780">
    <property type="entry name" value="PIG-X"/>
    <property type="match status" value="1"/>
</dbReference>
<dbReference type="AlphaFoldDB" id="A0A444WYD4"/>
<evidence type="ECO:0000256" key="9">
    <source>
        <dbReference type="ARBA" id="ARBA00023180"/>
    </source>
</evidence>
<name>A0A444WYD4_ARAHY</name>
<organism evidence="12 13">
    <name type="scientific">Arachis hypogaea</name>
    <name type="common">Peanut</name>
    <dbReference type="NCBI Taxonomy" id="3818"/>
    <lineage>
        <taxon>Eukaryota</taxon>
        <taxon>Viridiplantae</taxon>
        <taxon>Streptophyta</taxon>
        <taxon>Embryophyta</taxon>
        <taxon>Tracheophyta</taxon>
        <taxon>Spermatophyta</taxon>
        <taxon>Magnoliopsida</taxon>
        <taxon>eudicotyledons</taxon>
        <taxon>Gunneridae</taxon>
        <taxon>Pentapetalae</taxon>
        <taxon>rosids</taxon>
        <taxon>fabids</taxon>
        <taxon>Fabales</taxon>
        <taxon>Fabaceae</taxon>
        <taxon>Papilionoideae</taxon>
        <taxon>50 kb inversion clade</taxon>
        <taxon>dalbergioids sensu lato</taxon>
        <taxon>Dalbergieae</taxon>
        <taxon>Pterocarpus clade</taxon>
        <taxon>Arachis</taxon>
    </lineage>
</organism>
<sequence>MCVTLSGAKHFYEVLNLQCSSDLAERKKSKTHSKHMILLFTSSHIFQDLRNTDIFNFINYLIEGNDQFGTRKIQTLTFWYLTILIDKKRERDVALEAWREEERYKARDIVESRVTVLKWHRWITILRKEQPYEERKARGSSCLTRAKGARPRRFAAALLGTVAPPPSSREDHRRVASRRKAETERRWERRRRETEELRPVAAVAPLTATVPPSPSVGVLPGESSGAEQTRERDLRLSWESNHRAQPPFASTALPPSELPPSGKGVTAGEGSCVSVTLTAGSGSVTSGTTDEASGCFCRRRKTLPSPLPEPGSPLPLEVAAGLPPNRFGDRRCFGSAVPSSFESLWWLRKRFGAEVLIAVDSGGYERSQLASLGFLFKVLIGKIVDSANSNFNSGNERTFHPVKKFVMQSYFDRHIELHDSVFDNFISQEDNVGLCQVLPENHDFVPRLSVLKRDLIGEGSHRHVSTLLKFQSQQLESSSQLLSSSCDFIIIERLPTGVFADPFELQRLVQRGVFNDVDVFGDTNLELPSFLSNRSAVEIHLVVDPNKFLEPTDIKIELPLHARYQPLNESGYSTVELGMPDILVRCSTKERSENQNYFFKLTNNDADVMYEADVLWRIPSGKKAHSNLVFVITFSIALLSTLVIFLSSLEYSKSRVRKDSKQS</sequence>
<dbReference type="InterPro" id="IPR040039">
    <property type="entry name" value="PIGX"/>
</dbReference>
<evidence type="ECO:0000256" key="10">
    <source>
        <dbReference type="SAM" id="MobiDB-lite"/>
    </source>
</evidence>
<gene>
    <name evidence="12" type="ORF">Ahy_B10g101019</name>
</gene>
<comment type="pathway">
    <text evidence="2">Glycolipid biosynthesis; glycosylphosphatidylinositol-anchor biosynthesis.</text>
</comment>
<dbReference type="Pfam" id="PF08320">
    <property type="entry name" value="PIG-X"/>
    <property type="match status" value="1"/>
</dbReference>
<evidence type="ECO:0000256" key="1">
    <source>
        <dbReference type="ARBA" id="ARBA00004389"/>
    </source>
</evidence>
<evidence type="ECO:0000256" key="6">
    <source>
        <dbReference type="ARBA" id="ARBA00022824"/>
    </source>
</evidence>
<evidence type="ECO:0000256" key="3">
    <source>
        <dbReference type="ARBA" id="ARBA00010345"/>
    </source>
</evidence>
<dbReference type="EMBL" id="SDMP01000020">
    <property type="protein sequence ID" value="RYQ82429.1"/>
    <property type="molecule type" value="Genomic_DNA"/>
</dbReference>
<evidence type="ECO:0000256" key="8">
    <source>
        <dbReference type="ARBA" id="ARBA00023136"/>
    </source>
</evidence>
<keyword evidence="6" id="KW-0256">Endoplasmic reticulum</keyword>
<dbReference type="Proteomes" id="UP000289738">
    <property type="component" value="Chromosome B10"/>
</dbReference>
<dbReference type="PANTHER" id="PTHR28650:SF1">
    <property type="entry name" value="PHOSPHATIDYLINOSITOL-GLYCAN BIOSYNTHESIS CLASS X PROTEIN"/>
    <property type="match status" value="1"/>
</dbReference>
<evidence type="ECO:0000256" key="5">
    <source>
        <dbReference type="ARBA" id="ARBA00022692"/>
    </source>
</evidence>
<keyword evidence="9" id="KW-0325">Glycoprotein</keyword>
<feature type="compositionally biased region" description="Low complexity" evidence="10">
    <location>
        <begin position="199"/>
        <end position="225"/>
    </location>
</feature>
<keyword evidence="7 11" id="KW-1133">Transmembrane helix</keyword>
<proteinExistence type="inferred from homology"/>
<feature type="region of interest" description="Disordered" evidence="10">
    <location>
        <begin position="162"/>
        <end position="233"/>
    </location>
</feature>
<evidence type="ECO:0000256" key="4">
    <source>
        <dbReference type="ARBA" id="ARBA00022502"/>
    </source>
</evidence>
<comment type="subcellular location">
    <subcellularLocation>
        <location evidence="1">Endoplasmic reticulum membrane</location>
        <topology evidence="1">Single-pass membrane protein</topology>
    </subcellularLocation>
</comment>
<evidence type="ECO:0000256" key="11">
    <source>
        <dbReference type="SAM" id="Phobius"/>
    </source>
</evidence>
<feature type="transmembrane region" description="Helical" evidence="11">
    <location>
        <begin position="628"/>
        <end position="649"/>
    </location>
</feature>
<comment type="caution">
    <text evidence="12">The sequence shown here is derived from an EMBL/GenBank/DDBJ whole genome shotgun (WGS) entry which is preliminary data.</text>
</comment>
<protein>
    <recommendedName>
        <fullName evidence="14">Phosphatidylinositol-glycan biosynthesis class X protein</fullName>
    </recommendedName>
</protein>
<keyword evidence="4" id="KW-0337">GPI-anchor biosynthesis</keyword>
<dbReference type="GO" id="GO:0005789">
    <property type="term" value="C:endoplasmic reticulum membrane"/>
    <property type="evidence" value="ECO:0007669"/>
    <property type="project" value="UniProtKB-SubCell"/>
</dbReference>
<comment type="similarity">
    <text evidence="3">Belongs to the PIGX family.</text>
</comment>
<keyword evidence="8 11" id="KW-0472">Membrane</keyword>
<keyword evidence="5 11" id="KW-0812">Transmembrane</keyword>
<evidence type="ECO:0000313" key="13">
    <source>
        <dbReference type="Proteomes" id="UP000289738"/>
    </source>
</evidence>
<feature type="compositionally biased region" description="Basic and acidic residues" evidence="10">
    <location>
        <begin position="168"/>
        <end position="198"/>
    </location>
</feature>
<evidence type="ECO:0000313" key="12">
    <source>
        <dbReference type="EMBL" id="RYQ82429.1"/>
    </source>
</evidence>
<feature type="region of interest" description="Disordered" evidence="10">
    <location>
        <begin position="245"/>
        <end position="265"/>
    </location>
</feature>
<dbReference type="PANTHER" id="PTHR28650">
    <property type="entry name" value="PHOSPHATIDYLINOSITOL-GLYCAN BIOSYNTHESIS CLASS X PROTEIN"/>
    <property type="match status" value="1"/>
</dbReference>
<accession>A0A444WYD4</accession>
<evidence type="ECO:0008006" key="14">
    <source>
        <dbReference type="Google" id="ProtNLM"/>
    </source>
</evidence>
<keyword evidence="13" id="KW-1185">Reference proteome</keyword>
<dbReference type="GO" id="GO:0006506">
    <property type="term" value="P:GPI anchor biosynthetic process"/>
    <property type="evidence" value="ECO:0007669"/>
    <property type="project" value="UniProtKB-UniPathway"/>
</dbReference>
<reference evidence="12 13" key="1">
    <citation type="submission" date="2019-01" db="EMBL/GenBank/DDBJ databases">
        <title>Sequencing of cultivated peanut Arachis hypogaea provides insights into genome evolution and oil improvement.</title>
        <authorList>
            <person name="Chen X."/>
        </authorList>
    </citation>
    <scope>NUCLEOTIDE SEQUENCE [LARGE SCALE GENOMIC DNA]</scope>
    <source>
        <strain evidence="13">cv. Fuhuasheng</strain>
        <tissue evidence="12">Leaves</tissue>
    </source>
</reference>
<evidence type="ECO:0000256" key="2">
    <source>
        <dbReference type="ARBA" id="ARBA00004687"/>
    </source>
</evidence>
<dbReference type="InterPro" id="IPR013233">
    <property type="entry name" value="PIG-X/PBN1"/>
</dbReference>
<dbReference type="UniPathway" id="UPA00196"/>